<sequence>MLIKGLKVKLSNKLVLDNVTVELKDGVNLILGPNGSGKTTLLRAIIGMVKSMGGELKVEGEKSYVPAEFFNAQMKVIDVLLSGGEGRLVEYLSYVDYLNLRDFLDRDFSTLSTGEKKLTLIAKALAEGDLVIMDEPTSGLDLRNSAKVVKVLREVKKTFIVATHDLNFLRIASWAILMKEGRVLFQGSPRDVDETMLTELYSTPVRKVEVDGNIYFLA</sequence>
<name>A0ACC6TQC8_9CREN</name>
<keyword evidence="1" id="KW-0067">ATP-binding</keyword>
<dbReference type="EMBL" id="JZWS03000012">
    <property type="protein sequence ID" value="MEW9492105.1"/>
    <property type="molecule type" value="Genomic_DNA"/>
</dbReference>
<dbReference type="Proteomes" id="UP000053480">
    <property type="component" value="Unassembled WGS sequence"/>
</dbReference>
<accession>A0ACC6TQC8</accession>
<keyword evidence="1" id="KW-0547">Nucleotide-binding</keyword>
<evidence type="ECO:0000313" key="1">
    <source>
        <dbReference type="EMBL" id="MEW9492105.1"/>
    </source>
</evidence>
<proteinExistence type="predicted"/>
<evidence type="ECO:0000313" key="2">
    <source>
        <dbReference type="Proteomes" id="UP000053480"/>
    </source>
</evidence>
<organism evidence="1 2">
    <name type="scientific">Candidatus Aramenus sulfurataquae</name>
    <dbReference type="NCBI Taxonomy" id="1326980"/>
    <lineage>
        <taxon>Archaea</taxon>
        <taxon>Thermoproteota</taxon>
        <taxon>Thermoprotei</taxon>
        <taxon>Sulfolobales</taxon>
        <taxon>Sulfolobaceae</taxon>
        <taxon>Candidatus Aramenus</taxon>
    </lineage>
</organism>
<gene>
    <name evidence="1" type="ORF">TQ35_0007905</name>
</gene>
<comment type="caution">
    <text evidence="1">The sequence shown here is derived from an EMBL/GenBank/DDBJ whole genome shotgun (WGS) entry which is preliminary data.</text>
</comment>
<protein>
    <submittedName>
        <fullName evidence="1">ABC transporter ATP-binding protein</fullName>
    </submittedName>
</protein>
<reference evidence="1" key="1">
    <citation type="submission" date="2024-07" db="EMBL/GenBank/DDBJ databases">
        <title>Metagenome and Metagenome-Assembled Genomes of Archaea from a hot spring from the geothermal field of Los Azufres, Mexico.</title>
        <authorList>
            <person name="Marin-Paredes R."/>
            <person name="Martinez-Romero E."/>
            <person name="Servin-Garciduenas L.E."/>
        </authorList>
    </citation>
    <scope>NUCLEOTIDE SEQUENCE</scope>
    <source>
        <strain evidence="1">AZ1-454</strain>
    </source>
</reference>